<dbReference type="EMBL" id="LGSS01000003">
    <property type="protein sequence ID" value="KNF09478.1"/>
    <property type="molecule type" value="Genomic_DNA"/>
</dbReference>
<evidence type="ECO:0008006" key="4">
    <source>
        <dbReference type="Google" id="ProtNLM"/>
    </source>
</evidence>
<dbReference type="Proteomes" id="UP000037267">
    <property type="component" value="Unassembled WGS sequence"/>
</dbReference>
<feature type="signal peptide" evidence="1">
    <location>
        <begin position="1"/>
        <end position="21"/>
    </location>
</feature>
<reference evidence="3" key="1">
    <citation type="submission" date="2015-07" db="EMBL/GenBank/DDBJ databases">
        <title>Draft genome sequence of the purine-degrading Gottschalkia purinilyticum DSM 1384 (formerly Clostridium purinilyticum).</title>
        <authorList>
            <person name="Poehlein A."/>
            <person name="Schiel-Bengelsdorf B."/>
            <person name="Bengelsdorf F.R."/>
            <person name="Daniel R."/>
            <person name="Duerre P."/>
        </authorList>
    </citation>
    <scope>NUCLEOTIDE SEQUENCE [LARGE SCALE GENOMIC DNA]</scope>
    <source>
        <strain evidence="3">DSM 1384</strain>
    </source>
</reference>
<organism evidence="2 3">
    <name type="scientific">Gottschalkia purinilytica</name>
    <name type="common">Clostridium purinilyticum</name>
    <dbReference type="NCBI Taxonomy" id="1503"/>
    <lineage>
        <taxon>Bacteria</taxon>
        <taxon>Bacillati</taxon>
        <taxon>Bacillota</taxon>
        <taxon>Tissierellia</taxon>
        <taxon>Tissierellales</taxon>
        <taxon>Gottschalkiaceae</taxon>
        <taxon>Gottschalkia</taxon>
    </lineage>
</organism>
<feature type="chain" id="PRO_5039595335" description="Lipoprotein" evidence="1">
    <location>
        <begin position="22"/>
        <end position="186"/>
    </location>
</feature>
<evidence type="ECO:0000313" key="2">
    <source>
        <dbReference type="EMBL" id="KNF09478.1"/>
    </source>
</evidence>
<keyword evidence="3" id="KW-1185">Reference proteome</keyword>
<protein>
    <recommendedName>
        <fullName evidence="4">Lipoprotein</fullName>
    </recommendedName>
</protein>
<accession>A0A0L0WDD5</accession>
<gene>
    <name evidence="2" type="ORF">CLPU_3c02580</name>
</gene>
<sequence length="186" mass="21159">MKKILAIILVSILFITGCSSGSINSSNENNEEYQNEKVSIYDFWINDMENELELSDDSSKFIEDNNNLFPTNNKEEVSKLVDNSITYKHINKNIKQYYKSIIKFEGYVIDVQEEEIEEGNKATILHVADDNMQSYEILYLGELKDIFKEDKISVIGLPLGIGGFENTDGGYTNTIVIAGSYIEKLQ</sequence>
<dbReference type="PROSITE" id="PS51257">
    <property type="entry name" value="PROKAR_LIPOPROTEIN"/>
    <property type="match status" value="1"/>
</dbReference>
<evidence type="ECO:0000313" key="3">
    <source>
        <dbReference type="Proteomes" id="UP000037267"/>
    </source>
</evidence>
<keyword evidence="1" id="KW-0732">Signal</keyword>
<dbReference type="AlphaFoldDB" id="A0A0L0WDD5"/>
<proteinExistence type="predicted"/>
<dbReference type="OrthoDB" id="2467186at2"/>
<evidence type="ECO:0000256" key="1">
    <source>
        <dbReference type="SAM" id="SignalP"/>
    </source>
</evidence>
<comment type="caution">
    <text evidence="2">The sequence shown here is derived from an EMBL/GenBank/DDBJ whole genome shotgun (WGS) entry which is preliminary data.</text>
</comment>
<name>A0A0L0WDD5_GOTPU</name>
<dbReference type="RefSeq" id="WP_050354460.1">
    <property type="nucleotide sequence ID" value="NZ_LGSS01000003.1"/>
</dbReference>